<evidence type="ECO:0000313" key="2">
    <source>
        <dbReference type="Proteomes" id="UP001241605"/>
    </source>
</evidence>
<dbReference type="EMBL" id="CP124616">
    <property type="protein sequence ID" value="WGW05587.1"/>
    <property type="molecule type" value="Genomic_DNA"/>
</dbReference>
<keyword evidence="2" id="KW-1185">Reference proteome</keyword>
<sequence length="477" mass="51932">MEFHFDKGFREWLSHQTQEVVVAILTRTALREWPSSIGTRFSGLSSISEPAPVPFGLISGWAMLVAGVAAVQPEPQIRAAAQAAGAALARVASAAPSGRVRAVQAASKAIAGAGASTASDASAIATAVPAPAILSLSISDETNATWHAAHSDSEFEVAEMVRQPLWHDQGWPKGMAPDAFGNCLLDTDPHFDFFRRWYDGMVTGQPLDWELQRRVALIDPKVWESGDAEAVAREIARVEAEWLADQLPQADRLEFDEAQGVFVSQPEPFNAEKLVETTLKQVEFAIQVATTSNCGVNASSTACLYIDYTLEHCREDANAIEQNLEIARCDLVQGVEDGSYQEDGKLTALVQVLDRAVTDLRAHHPEVAKAWEARIKHRLRVAEADQKQMIVEKATELIAISDKKLGRELELDATTIAHGSGEVQGGAIRRFFGRVAQMRIIVRSADVIKRIDASSGYKGTRIVQTLQSLIELITGAF</sequence>
<dbReference type="Proteomes" id="UP001241605">
    <property type="component" value="Chromosome"/>
</dbReference>
<proteinExistence type="predicted"/>
<evidence type="ECO:0000313" key="1">
    <source>
        <dbReference type="EMBL" id="WGW05587.1"/>
    </source>
</evidence>
<protein>
    <submittedName>
        <fullName evidence="1">Uncharacterized protein</fullName>
    </submittedName>
</protein>
<gene>
    <name evidence="1" type="ORF">QF118_08575</name>
</gene>
<dbReference type="RefSeq" id="WP_282302211.1">
    <property type="nucleotide sequence ID" value="NZ_CP124616.1"/>
</dbReference>
<name>A0ABY8QLU8_9RHOB</name>
<organism evidence="1 2">
    <name type="scientific">Tropicibacter oceani</name>
    <dbReference type="NCBI Taxonomy" id="3058420"/>
    <lineage>
        <taxon>Bacteria</taxon>
        <taxon>Pseudomonadati</taxon>
        <taxon>Pseudomonadota</taxon>
        <taxon>Alphaproteobacteria</taxon>
        <taxon>Rhodobacterales</taxon>
        <taxon>Roseobacteraceae</taxon>
        <taxon>Tropicibacter</taxon>
    </lineage>
</organism>
<reference evidence="1 2" key="1">
    <citation type="submission" date="2023-05" db="EMBL/GenBank/DDBJ databases">
        <title>YMD87, complete Genome.</title>
        <authorList>
            <person name="Zhang J."/>
            <person name="Xu X."/>
        </authorList>
    </citation>
    <scope>NUCLEOTIDE SEQUENCE [LARGE SCALE GENOMIC DNA]</scope>
    <source>
        <strain evidence="1 2">YMD87</strain>
    </source>
</reference>
<accession>A0ABY8QLU8</accession>